<sequence length="216" mass="24290">ADLSQRQLEEMVEGKPQNPNVMFYEQATLDHVASKEAGHRVYRKAVFIKVTQPGVTDWTAYKAQPQDLRSYPEEYEFFLNNKQGDQVPGVEIIPNLDIAHLQELRDMGLTTIPRLADSKIVPPHLEYARHSAIAINAVLQEQSNGEEESNQESEETDNLPQADRPVNPVSISRPGVQASPSIADDKAAEGLQEGGRIDHSQGRLIDSFQYDFQIRR</sequence>
<dbReference type="AlphaFoldDB" id="X1VCR2"/>
<evidence type="ECO:0000256" key="1">
    <source>
        <dbReference type="SAM" id="MobiDB-lite"/>
    </source>
</evidence>
<proteinExistence type="predicted"/>
<comment type="caution">
    <text evidence="2">The sequence shown here is derived from an EMBL/GenBank/DDBJ whole genome shotgun (WGS) entry which is preliminary data.</text>
</comment>
<accession>X1VCR2</accession>
<feature type="region of interest" description="Disordered" evidence="1">
    <location>
        <begin position="142"/>
        <end position="202"/>
    </location>
</feature>
<feature type="non-terminal residue" evidence="2">
    <location>
        <position position="1"/>
    </location>
</feature>
<dbReference type="EMBL" id="BARW01028680">
    <property type="protein sequence ID" value="GAJ15112.1"/>
    <property type="molecule type" value="Genomic_DNA"/>
</dbReference>
<evidence type="ECO:0000313" key="2">
    <source>
        <dbReference type="EMBL" id="GAJ15112.1"/>
    </source>
</evidence>
<gene>
    <name evidence="2" type="ORF">S12H4_46255</name>
</gene>
<reference evidence="2" key="1">
    <citation type="journal article" date="2014" name="Front. Microbiol.">
        <title>High frequency of phylogenetically diverse reductive dehalogenase-homologous genes in deep subseafloor sedimentary metagenomes.</title>
        <authorList>
            <person name="Kawai M."/>
            <person name="Futagami T."/>
            <person name="Toyoda A."/>
            <person name="Takaki Y."/>
            <person name="Nishi S."/>
            <person name="Hori S."/>
            <person name="Arai W."/>
            <person name="Tsubouchi T."/>
            <person name="Morono Y."/>
            <person name="Uchiyama I."/>
            <person name="Ito T."/>
            <person name="Fujiyama A."/>
            <person name="Inagaki F."/>
            <person name="Takami H."/>
        </authorList>
    </citation>
    <scope>NUCLEOTIDE SEQUENCE</scope>
    <source>
        <strain evidence="2">Expedition CK06-06</strain>
    </source>
</reference>
<protein>
    <submittedName>
        <fullName evidence="2">Uncharacterized protein</fullName>
    </submittedName>
</protein>
<name>X1VCR2_9ZZZZ</name>
<organism evidence="2">
    <name type="scientific">marine sediment metagenome</name>
    <dbReference type="NCBI Taxonomy" id="412755"/>
    <lineage>
        <taxon>unclassified sequences</taxon>
        <taxon>metagenomes</taxon>
        <taxon>ecological metagenomes</taxon>
    </lineage>
</organism>
<feature type="compositionally biased region" description="Acidic residues" evidence="1">
    <location>
        <begin position="144"/>
        <end position="157"/>
    </location>
</feature>